<name>A0ABD7SRF5_VIBCL</name>
<comment type="caution">
    <text evidence="1">The sequence shown here is derived from an EMBL/GenBank/DDBJ whole genome shotgun (WGS) entry which is preliminary data.</text>
</comment>
<evidence type="ECO:0000313" key="2">
    <source>
        <dbReference type="Proteomes" id="UP000323819"/>
    </source>
</evidence>
<dbReference type="EMBL" id="VSIJ01000005">
    <property type="protein sequence ID" value="TXX67410.1"/>
    <property type="molecule type" value="Genomic_DNA"/>
</dbReference>
<sequence>MKNWFKKHYEARLLLLAAKILNRNVKRSPVINRRDNNYLSEVEFELKAIAKRIKSEYNEI</sequence>
<proteinExistence type="predicted"/>
<accession>A0ABD7SRF5</accession>
<dbReference type="AlphaFoldDB" id="A0ABD7SRF5"/>
<organism evidence="1 2">
    <name type="scientific">Vibrio cholerae</name>
    <dbReference type="NCBI Taxonomy" id="666"/>
    <lineage>
        <taxon>Bacteria</taxon>
        <taxon>Pseudomonadati</taxon>
        <taxon>Pseudomonadota</taxon>
        <taxon>Gammaproteobacteria</taxon>
        <taxon>Vibrionales</taxon>
        <taxon>Vibrionaceae</taxon>
        <taxon>Vibrio</taxon>
    </lineage>
</organism>
<dbReference type="Proteomes" id="UP000323819">
    <property type="component" value="Unassembled WGS sequence"/>
</dbReference>
<reference evidence="1 2" key="1">
    <citation type="submission" date="2019-06" db="EMBL/GenBank/DDBJ databases">
        <title>Vibrio cholerae phylogeny based on whole-genome sequencing reveals genetic diversity and population strucutre.</title>
        <authorList>
            <person name="Zhiqiu Y."/>
            <person name="Bin L."/>
            <person name="Lingyan J."/>
        </authorList>
    </citation>
    <scope>NUCLEOTIDE SEQUENCE [LARGE SCALE GENOMIC DNA]</scope>
    <source>
        <strain evidence="1 2">N2814</strain>
    </source>
</reference>
<protein>
    <submittedName>
        <fullName evidence="1">Uncharacterized protein</fullName>
    </submittedName>
</protein>
<evidence type="ECO:0000313" key="1">
    <source>
        <dbReference type="EMBL" id="TXX67410.1"/>
    </source>
</evidence>
<gene>
    <name evidence="1" type="ORF">FXF03_02185</name>
</gene>
<dbReference type="RefSeq" id="WP_050916499.1">
    <property type="nucleotide sequence ID" value="NZ_JAILXN010000001.1"/>
</dbReference>